<sequence>MLHRRRVLLVACSRRFLLRHDEGPKLFCPSVGQIRSWVAPLSISALRGSAEQKVAVQHRLRWPGEISGLLKLALYEFE</sequence>
<name>A0A6A6Y8I1_9PEZI</name>
<dbReference type="AlphaFoldDB" id="A0A6A6Y8I1"/>
<keyword evidence="2" id="KW-1185">Reference proteome</keyword>
<reference evidence="3" key="3">
    <citation type="submission" date="2025-04" db="UniProtKB">
        <authorList>
            <consortium name="RefSeq"/>
        </authorList>
    </citation>
    <scope>IDENTIFICATION</scope>
    <source>
        <strain evidence="3">CBS 304.34</strain>
    </source>
</reference>
<evidence type="ECO:0000313" key="3">
    <source>
        <dbReference type="RefSeq" id="XP_033571883.1"/>
    </source>
</evidence>
<protein>
    <submittedName>
        <fullName evidence="1 3">Uncharacterized protein</fullName>
    </submittedName>
</protein>
<evidence type="ECO:0000313" key="1">
    <source>
        <dbReference type="EMBL" id="KAF2804919.1"/>
    </source>
</evidence>
<accession>A0A6A6Y8I1</accession>
<dbReference type="EMBL" id="MU003711">
    <property type="protein sequence ID" value="KAF2804919.1"/>
    <property type="molecule type" value="Genomic_DNA"/>
</dbReference>
<reference evidence="1 3" key="1">
    <citation type="journal article" date="2020" name="Stud. Mycol.">
        <title>101 Dothideomycetes genomes: a test case for predicting lifestyles and emergence of pathogens.</title>
        <authorList>
            <person name="Haridas S."/>
            <person name="Albert R."/>
            <person name="Binder M."/>
            <person name="Bloem J."/>
            <person name="Labutti K."/>
            <person name="Salamov A."/>
            <person name="Andreopoulos B."/>
            <person name="Baker S."/>
            <person name="Barry K."/>
            <person name="Bills G."/>
            <person name="Bluhm B."/>
            <person name="Cannon C."/>
            <person name="Castanera R."/>
            <person name="Culley D."/>
            <person name="Daum C."/>
            <person name="Ezra D."/>
            <person name="Gonzalez J."/>
            <person name="Henrissat B."/>
            <person name="Kuo A."/>
            <person name="Liang C."/>
            <person name="Lipzen A."/>
            <person name="Lutzoni F."/>
            <person name="Magnuson J."/>
            <person name="Mondo S."/>
            <person name="Nolan M."/>
            <person name="Ohm R."/>
            <person name="Pangilinan J."/>
            <person name="Park H.-J."/>
            <person name="Ramirez L."/>
            <person name="Alfaro M."/>
            <person name="Sun H."/>
            <person name="Tritt A."/>
            <person name="Yoshinaga Y."/>
            <person name="Zwiers L.-H."/>
            <person name="Turgeon B."/>
            <person name="Goodwin S."/>
            <person name="Spatafora J."/>
            <person name="Crous P."/>
            <person name="Grigoriev I."/>
        </authorList>
    </citation>
    <scope>NUCLEOTIDE SEQUENCE</scope>
    <source>
        <strain evidence="1 3">CBS 304.34</strain>
    </source>
</reference>
<dbReference type="RefSeq" id="XP_033571883.1">
    <property type="nucleotide sequence ID" value="XM_033712735.1"/>
</dbReference>
<gene>
    <name evidence="1 3" type="ORF">BDZ99DRAFT_145743</name>
</gene>
<evidence type="ECO:0000313" key="2">
    <source>
        <dbReference type="Proteomes" id="UP000504636"/>
    </source>
</evidence>
<organism evidence="1">
    <name type="scientific">Mytilinidion resinicola</name>
    <dbReference type="NCBI Taxonomy" id="574789"/>
    <lineage>
        <taxon>Eukaryota</taxon>
        <taxon>Fungi</taxon>
        <taxon>Dikarya</taxon>
        <taxon>Ascomycota</taxon>
        <taxon>Pezizomycotina</taxon>
        <taxon>Dothideomycetes</taxon>
        <taxon>Pleosporomycetidae</taxon>
        <taxon>Mytilinidiales</taxon>
        <taxon>Mytilinidiaceae</taxon>
        <taxon>Mytilinidion</taxon>
    </lineage>
</organism>
<dbReference type="Proteomes" id="UP000504636">
    <property type="component" value="Unplaced"/>
</dbReference>
<reference evidence="3" key="2">
    <citation type="submission" date="2020-04" db="EMBL/GenBank/DDBJ databases">
        <authorList>
            <consortium name="NCBI Genome Project"/>
        </authorList>
    </citation>
    <scope>NUCLEOTIDE SEQUENCE</scope>
    <source>
        <strain evidence="3">CBS 304.34</strain>
    </source>
</reference>
<dbReference type="GeneID" id="54453628"/>
<proteinExistence type="predicted"/>